<dbReference type="AlphaFoldDB" id="A0A9D5HH35"/>
<protein>
    <recommendedName>
        <fullName evidence="4">Cullin family profile domain-containing protein</fullName>
    </recommendedName>
</protein>
<accession>A0A9D5HH35</accession>
<dbReference type="Pfam" id="PF26557">
    <property type="entry name" value="Cullin_AB"/>
    <property type="match status" value="1"/>
</dbReference>
<dbReference type="InterPro" id="IPR016159">
    <property type="entry name" value="Cullin_repeat-like_dom_sf"/>
</dbReference>
<keyword evidence="6" id="KW-1185">Reference proteome</keyword>
<dbReference type="InterPro" id="IPR036317">
    <property type="entry name" value="Cullin_homology_sf"/>
</dbReference>
<feature type="domain" description="Cullin family profile" evidence="4">
    <location>
        <begin position="311"/>
        <end position="545"/>
    </location>
</feature>
<dbReference type="SUPFAM" id="SSF74788">
    <property type="entry name" value="Cullin repeat-like"/>
    <property type="match status" value="2"/>
</dbReference>
<evidence type="ECO:0000259" key="4">
    <source>
        <dbReference type="PROSITE" id="PS50069"/>
    </source>
</evidence>
<name>A0A9D5HH35_9LILI</name>
<dbReference type="InterPro" id="IPR016158">
    <property type="entry name" value="Cullin_homology"/>
</dbReference>
<dbReference type="GO" id="GO:0006511">
    <property type="term" value="P:ubiquitin-dependent protein catabolic process"/>
    <property type="evidence" value="ECO:0007669"/>
    <property type="project" value="InterPro"/>
</dbReference>
<reference evidence="5" key="2">
    <citation type="journal article" date="2022" name="Hortic Res">
        <title>The genome of Dioscorea zingiberensis sheds light on the biosynthesis, origin and evolution of the medicinally important diosgenin saponins.</title>
        <authorList>
            <person name="Li Y."/>
            <person name="Tan C."/>
            <person name="Li Z."/>
            <person name="Guo J."/>
            <person name="Li S."/>
            <person name="Chen X."/>
            <person name="Wang C."/>
            <person name="Dai X."/>
            <person name="Yang H."/>
            <person name="Song W."/>
            <person name="Hou L."/>
            <person name="Xu J."/>
            <person name="Tong Z."/>
            <person name="Xu A."/>
            <person name="Yuan X."/>
            <person name="Wang W."/>
            <person name="Yang Q."/>
            <person name="Chen L."/>
            <person name="Sun Z."/>
            <person name="Wang K."/>
            <person name="Pan B."/>
            <person name="Chen J."/>
            <person name="Bao Y."/>
            <person name="Liu F."/>
            <person name="Qi X."/>
            <person name="Gang D.R."/>
            <person name="Wen J."/>
            <person name="Li J."/>
        </authorList>
    </citation>
    <scope>NUCLEOTIDE SEQUENCE</scope>
    <source>
        <strain evidence="5">Dzin_1.0</strain>
    </source>
</reference>
<dbReference type="PROSITE" id="PS50069">
    <property type="entry name" value="CULLIN_2"/>
    <property type="match status" value="1"/>
</dbReference>
<dbReference type="Gene3D" id="3.30.230.130">
    <property type="entry name" value="Cullin, Chain C, Domain 2"/>
    <property type="match status" value="1"/>
</dbReference>
<comment type="similarity">
    <text evidence="1 2 3">Belongs to the cullin family.</text>
</comment>
<comment type="caution">
    <text evidence="5">The sequence shown here is derived from an EMBL/GenBank/DDBJ whole genome shotgun (WGS) entry which is preliminary data.</text>
</comment>
<gene>
    <name evidence="5" type="ORF">J5N97_018199</name>
</gene>
<dbReference type="InterPro" id="IPR045093">
    <property type="entry name" value="Cullin"/>
</dbReference>
<dbReference type="Proteomes" id="UP001085076">
    <property type="component" value="Miscellaneous, Linkage group lg04"/>
</dbReference>
<dbReference type="GO" id="GO:0031625">
    <property type="term" value="F:ubiquitin protein ligase binding"/>
    <property type="evidence" value="ECO:0007669"/>
    <property type="project" value="InterPro"/>
</dbReference>
<sequence>MINKWQVTYSKLQETEMKPIEMLEFIKRIAGELIQSLDETTGTSYKAEQYVNVYKAVYDAWNRRDLRHEELYEIFDQCLSDYIKGVINQKRQGKLVDWGSLKDGIELFRTIQPNATIISMCMQRYTDGFEKPLFADASSYYSQIAPDHIKTYSCPEYMFMVEQWLKKEDEIAASSLPLISHKRLMVVARHELLIAHHKQLLEKEHSGLKVLLQHGKVEDLKRMYKLFSHTEGGLGLISSVFGKFFTENGIALIEQAKKAVGEKKVFPEGILQLYDEFAAYISYYFNDNSVFYKALAEAFEVLCNEDKCSMTTAEILSRFVHNILKKGSGSDKLSDPAIKEKLKKMSKLVSYIHEKDLFVEFHRKNLALRFLHDKNSNMEHERYFALKLKTQNDDRLTSKIEGMINDFSLTRERRIYFKNFLKKHRHEKTDDHSFDMVVRVLTAGLWPSLDSSALRLPPELAQGVEVFKKFYDSQNKRKKLTWSHSLGTCTLIGHFDQKPIELMLTTYQKKKIMKSLRETEMKTIEVLEFIKRIAGELIQSLDETSGTSYKVEQYVNVYDAVYDASGRRDLRHEELYEIFDQCLSDYIKGVINQERAGKLVDWGSLKDGIELFRTVQSDATINGHMRMQRYTDGFEKPLFADASSFYSQIAAHYIKKYSCPEYMFMVEWWLKSEDEIAARTLPLISHKGLMAFFIENGIALIEQAKEVVGEKKIYLLLCFPEGILQLYDEFAVYITNYFNDNTAFYKMSKLVSYIHEKDLFVEFHRKNLALRLLHDKNKEHGT</sequence>
<dbReference type="Gene3D" id="1.20.1310.10">
    <property type="entry name" value="Cullin Repeats"/>
    <property type="match status" value="4"/>
</dbReference>
<proteinExistence type="inferred from homology"/>
<dbReference type="SUPFAM" id="SSF75632">
    <property type="entry name" value="Cullin homology domain"/>
    <property type="match status" value="2"/>
</dbReference>
<dbReference type="InterPro" id="IPR059120">
    <property type="entry name" value="Cullin-like_AB"/>
</dbReference>
<evidence type="ECO:0000256" key="3">
    <source>
        <dbReference type="RuleBase" id="RU003829"/>
    </source>
</evidence>
<organism evidence="5 6">
    <name type="scientific">Dioscorea zingiberensis</name>
    <dbReference type="NCBI Taxonomy" id="325984"/>
    <lineage>
        <taxon>Eukaryota</taxon>
        <taxon>Viridiplantae</taxon>
        <taxon>Streptophyta</taxon>
        <taxon>Embryophyta</taxon>
        <taxon>Tracheophyta</taxon>
        <taxon>Spermatophyta</taxon>
        <taxon>Magnoliopsida</taxon>
        <taxon>Liliopsida</taxon>
        <taxon>Dioscoreales</taxon>
        <taxon>Dioscoreaceae</taxon>
        <taxon>Dioscorea</taxon>
    </lineage>
</organism>
<evidence type="ECO:0000256" key="1">
    <source>
        <dbReference type="ARBA" id="ARBA00006019"/>
    </source>
</evidence>
<dbReference type="OrthoDB" id="27073at2759"/>
<evidence type="ECO:0000256" key="2">
    <source>
        <dbReference type="PROSITE-ProRule" id="PRU00330"/>
    </source>
</evidence>
<evidence type="ECO:0000313" key="5">
    <source>
        <dbReference type="EMBL" id="KAJ0976234.1"/>
    </source>
</evidence>
<dbReference type="SMART" id="SM00182">
    <property type="entry name" value="CULLIN"/>
    <property type="match status" value="1"/>
</dbReference>
<dbReference type="EMBL" id="JAGGNH010000004">
    <property type="protein sequence ID" value="KAJ0976234.1"/>
    <property type="molecule type" value="Genomic_DNA"/>
</dbReference>
<dbReference type="InterPro" id="IPR001373">
    <property type="entry name" value="Cullin_N"/>
</dbReference>
<dbReference type="PANTHER" id="PTHR11932">
    <property type="entry name" value="CULLIN"/>
    <property type="match status" value="1"/>
</dbReference>
<evidence type="ECO:0000313" key="6">
    <source>
        <dbReference type="Proteomes" id="UP001085076"/>
    </source>
</evidence>
<dbReference type="Pfam" id="PF00888">
    <property type="entry name" value="Cullin"/>
    <property type="match status" value="2"/>
</dbReference>
<reference evidence="5" key="1">
    <citation type="submission" date="2021-03" db="EMBL/GenBank/DDBJ databases">
        <authorList>
            <person name="Li Z."/>
            <person name="Yang C."/>
        </authorList>
    </citation>
    <scope>NUCLEOTIDE SEQUENCE</scope>
    <source>
        <strain evidence="5">Dzin_1.0</strain>
        <tissue evidence="5">Leaf</tissue>
    </source>
</reference>